<comment type="caution">
    <text evidence="4">The sequence shown here is derived from an EMBL/GenBank/DDBJ whole genome shotgun (WGS) entry which is preliminary data.</text>
</comment>
<gene>
    <name evidence="4" type="ORF">FocTR4_00016638</name>
</gene>
<feature type="repeat" description="ANK" evidence="3">
    <location>
        <begin position="624"/>
        <end position="656"/>
    </location>
</feature>
<dbReference type="AlphaFoldDB" id="A0A5C6SAU0"/>
<evidence type="ECO:0000256" key="1">
    <source>
        <dbReference type="ARBA" id="ARBA00022737"/>
    </source>
</evidence>
<dbReference type="PROSITE" id="PS50297">
    <property type="entry name" value="ANK_REP_REGION"/>
    <property type="match status" value="3"/>
</dbReference>
<feature type="repeat" description="ANK" evidence="3">
    <location>
        <begin position="522"/>
        <end position="554"/>
    </location>
</feature>
<dbReference type="SMART" id="SM00248">
    <property type="entry name" value="ANK"/>
    <property type="match status" value="6"/>
</dbReference>
<dbReference type="Pfam" id="PF12796">
    <property type="entry name" value="Ank_2"/>
    <property type="match status" value="1"/>
</dbReference>
<dbReference type="PROSITE" id="PS50088">
    <property type="entry name" value="ANK_REPEAT"/>
    <property type="match status" value="3"/>
</dbReference>
<name>A0A5C6SAU0_FUSOC</name>
<sequence>MTEAIGLVASVASLLDLALKLSNTLHDLQFQVRNAPYLIQALENETQAVRTVLAHVESSIQPTATAGFGSPGSSAILGALAVELRRGAAVMKELGLFIDSLKNETSTLQRVKWVHKRERATELIKELKEVRSRISELQLAYGNSSLTRIELVLQDIQVMQRCHYATTQSLGTCLLDTRDQLTIDRNTTFQNQSDIAAALEALQTTTPTLPPEWVETISNQLATTMNTMRPGPAKGNNTNVSLHQSHRQQGFQAISSPLQHSTLAFKLKLVQSQCSINCTCRCHASVSSYRPWNTLPKVLRMIMGSVLIEYSSCPVSRTTCDLHSCFKSRLTRLTVRYGFPLWSFKYAIHILVEKLSTSSLTFTLALRRKIPLKASRDNIIFHAAIGNLTAIKRIVFENPTAILDVDYNGDSAMCICTERFLPWELSLQICEVLLQAGADPDQVNERGLSFRHIIANKVLQNTIPLKLHSQVERLIQISSCLEDLDFTFIHEIVVKRCPIDLAPILEAGKADIIAQIHSEDRFGMTPLMYAIALGDATAATALIKSGASVHRQGPFGCNLVDYVCHLPPNTCALLLDLLLTAGADAIVAFPKRWSPLHTAAIHDNVTMMERLLHEGARPDCIGPWGNRPIHYAASENSVQVVRLLYERGVNLNVLADNTISPLAVAIQHNATGAQSVLLELGADHLITGDWGTHFHLAAYWGYEETFRTLSNFKLRGLDVDARNAKGLTATSVFEQRYDKTDELTTAFYQLKDSIKSQSSEYCQVEDEVEDTDEFFDADEFLRVDGLS</sequence>
<feature type="repeat" description="ANK" evidence="3">
    <location>
        <begin position="591"/>
        <end position="623"/>
    </location>
</feature>
<protein>
    <submittedName>
        <fullName evidence="4">Uncharacterized protein</fullName>
    </submittedName>
</protein>
<dbReference type="InterPro" id="IPR002110">
    <property type="entry name" value="Ankyrin_rpt"/>
</dbReference>
<dbReference type="Proteomes" id="UP000321331">
    <property type="component" value="Unassembled WGS sequence"/>
</dbReference>
<dbReference type="SUPFAM" id="SSF48403">
    <property type="entry name" value="Ankyrin repeat"/>
    <property type="match status" value="2"/>
</dbReference>
<evidence type="ECO:0000256" key="3">
    <source>
        <dbReference type="PROSITE-ProRule" id="PRU00023"/>
    </source>
</evidence>
<dbReference type="PANTHER" id="PTHR24198">
    <property type="entry name" value="ANKYRIN REPEAT AND PROTEIN KINASE DOMAIN-CONTAINING PROTEIN"/>
    <property type="match status" value="1"/>
</dbReference>
<keyword evidence="2 3" id="KW-0040">ANK repeat</keyword>
<evidence type="ECO:0000313" key="4">
    <source>
        <dbReference type="EMBL" id="TXB95535.1"/>
    </source>
</evidence>
<accession>A0A5C6SAU0</accession>
<dbReference type="EMBL" id="VMNF01000015">
    <property type="protein sequence ID" value="TXB95535.1"/>
    <property type="molecule type" value="Genomic_DNA"/>
</dbReference>
<evidence type="ECO:0000313" key="5">
    <source>
        <dbReference type="Proteomes" id="UP000321331"/>
    </source>
</evidence>
<organism evidence="4 5">
    <name type="scientific">Fusarium oxysporum f. sp. cubense</name>
    <dbReference type="NCBI Taxonomy" id="61366"/>
    <lineage>
        <taxon>Eukaryota</taxon>
        <taxon>Fungi</taxon>
        <taxon>Dikarya</taxon>
        <taxon>Ascomycota</taxon>
        <taxon>Pezizomycotina</taxon>
        <taxon>Sordariomycetes</taxon>
        <taxon>Hypocreomycetidae</taxon>
        <taxon>Hypocreales</taxon>
        <taxon>Nectriaceae</taxon>
        <taxon>Fusarium</taxon>
        <taxon>Fusarium oxysporum species complex</taxon>
    </lineage>
</organism>
<evidence type="ECO:0000256" key="2">
    <source>
        <dbReference type="ARBA" id="ARBA00023043"/>
    </source>
</evidence>
<dbReference type="PANTHER" id="PTHR24198:SF165">
    <property type="entry name" value="ANKYRIN REPEAT-CONTAINING PROTEIN-RELATED"/>
    <property type="match status" value="1"/>
</dbReference>
<proteinExistence type="predicted"/>
<dbReference type="Gene3D" id="1.25.40.20">
    <property type="entry name" value="Ankyrin repeat-containing domain"/>
    <property type="match status" value="1"/>
</dbReference>
<reference evidence="4 5" key="1">
    <citation type="submission" date="2019-07" db="EMBL/GenBank/DDBJ databases">
        <title>The First High-Quality Draft Genome Sequence of the Causal Agent of the Current Panama Disease Epidemic.</title>
        <authorList>
            <person name="Warmington R.J."/>
            <person name="Kay W."/>
            <person name="Jeffries A."/>
            <person name="Bebber D."/>
            <person name="Moore K."/>
            <person name="Studholme D.J."/>
        </authorList>
    </citation>
    <scope>NUCLEOTIDE SEQUENCE [LARGE SCALE GENOMIC DNA]</scope>
    <source>
        <strain evidence="4 5">TR4</strain>
    </source>
</reference>
<keyword evidence="1" id="KW-0677">Repeat</keyword>
<dbReference type="InterPro" id="IPR036770">
    <property type="entry name" value="Ankyrin_rpt-contain_sf"/>
</dbReference>
<dbReference type="Pfam" id="PF00023">
    <property type="entry name" value="Ank"/>
    <property type="match status" value="1"/>
</dbReference>